<dbReference type="RefSeq" id="XP_004335757.1">
    <property type="nucleotide sequence ID" value="XM_004335709.1"/>
</dbReference>
<dbReference type="GeneID" id="14914301"/>
<dbReference type="KEGG" id="acan:ACA1_018130"/>
<name>L8GLM6_ACACF</name>
<proteinExistence type="predicted"/>
<dbReference type="AlphaFoldDB" id="L8GLM6"/>
<protein>
    <submittedName>
        <fullName evidence="1">Uncharacterized protein</fullName>
    </submittedName>
</protein>
<dbReference type="Proteomes" id="UP000011083">
    <property type="component" value="Unassembled WGS sequence"/>
</dbReference>
<gene>
    <name evidence="1" type="ORF">ACA1_018130</name>
</gene>
<sequence length="68" mass="7674">MNEVATTFTSTKHDIITRLNTLDTMAKVCQTASQPIDLTAWEEVDKRPLVDEIVSLIQDLADWILKDA</sequence>
<reference evidence="1 2" key="1">
    <citation type="journal article" date="2013" name="Genome Biol.">
        <title>Genome of Acanthamoeba castellanii highlights extensive lateral gene transfer and early evolution of tyrosine kinase signaling.</title>
        <authorList>
            <person name="Clarke M."/>
            <person name="Lohan A.J."/>
            <person name="Liu B."/>
            <person name="Lagkouvardos I."/>
            <person name="Roy S."/>
            <person name="Zafar N."/>
            <person name="Bertelli C."/>
            <person name="Schilde C."/>
            <person name="Kianianmomeni A."/>
            <person name="Burglin T.R."/>
            <person name="Frech C."/>
            <person name="Turcotte B."/>
            <person name="Kopec K.O."/>
            <person name="Synnott J.M."/>
            <person name="Choo C."/>
            <person name="Paponov I."/>
            <person name="Finkler A."/>
            <person name="Soon Heng Tan C."/>
            <person name="Hutchins A.P."/>
            <person name="Weinmeier T."/>
            <person name="Rattei T."/>
            <person name="Chu J.S."/>
            <person name="Gimenez G."/>
            <person name="Irimia M."/>
            <person name="Rigden D.J."/>
            <person name="Fitzpatrick D.A."/>
            <person name="Lorenzo-Morales J."/>
            <person name="Bateman A."/>
            <person name="Chiu C.H."/>
            <person name="Tang P."/>
            <person name="Hegemann P."/>
            <person name="Fromm H."/>
            <person name="Raoult D."/>
            <person name="Greub G."/>
            <person name="Miranda-Saavedra D."/>
            <person name="Chen N."/>
            <person name="Nash P."/>
            <person name="Ginger M.L."/>
            <person name="Horn M."/>
            <person name="Schaap P."/>
            <person name="Caler L."/>
            <person name="Loftus B."/>
        </authorList>
    </citation>
    <scope>NUCLEOTIDE SEQUENCE [LARGE SCALE GENOMIC DNA]</scope>
    <source>
        <strain evidence="1 2">Neff</strain>
    </source>
</reference>
<keyword evidence="2" id="KW-1185">Reference proteome</keyword>
<evidence type="ECO:0000313" key="2">
    <source>
        <dbReference type="Proteomes" id="UP000011083"/>
    </source>
</evidence>
<organism evidence="1 2">
    <name type="scientific">Acanthamoeba castellanii (strain ATCC 30010 / Neff)</name>
    <dbReference type="NCBI Taxonomy" id="1257118"/>
    <lineage>
        <taxon>Eukaryota</taxon>
        <taxon>Amoebozoa</taxon>
        <taxon>Discosea</taxon>
        <taxon>Longamoebia</taxon>
        <taxon>Centramoebida</taxon>
        <taxon>Acanthamoebidae</taxon>
        <taxon>Acanthamoeba</taxon>
    </lineage>
</organism>
<accession>L8GLM6</accession>
<dbReference type="EMBL" id="KB008079">
    <property type="protein sequence ID" value="ELR13744.1"/>
    <property type="molecule type" value="Genomic_DNA"/>
</dbReference>
<dbReference type="VEuPathDB" id="AmoebaDB:ACA1_018130"/>
<evidence type="ECO:0000313" key="1">
    <source>
        <dbReference type="EMBL" id="ELR13744.1"/>
    </source>
</evidence>